<evidence type="ECO:0000313" key="2">
    <source>
        <dbReference type="Proteomes" id="UP000293483"/>
    </source>
</evidence>
<gene>
    <name evidence="1" type="primary">tssF</name>
    <name evidence="1" type="ORF">EXE25_09450</name>
</gene>
<dbReference type="RefSeq" id="WP_130145766.1">
    <property type="nucleotide sequence ID" value="NZ_SGSU01000009.1"/>
</dbReference>
<dbReference type="STRING" id="202951.GCA_001485025_00600"/>
<proteinExistence type="predicted"/>
<dbReference type="PANTHER" id="PTHR35370:SF1">
    <property type="entry name" value="TYPE VI SECRETION SYSTEM COMPONENT TSSF1"/>
    <property type="match status" value="1"/>
</dbReference>
<dbReference type="EMBL" id="SGSU01000009">
    <property type="protein sequence ID" value="RZG66894.1"/>
    <property type="molecule type" value="Genomic_DNA"/>
</dbReference>
<sequence length="602" mass="70137">MIEELLPYYEKQLQEFGQQSREFAHKYPKIAQRLSLNQEQIDDPHIERLIQAFALIAARIDKKLTDSYDLFTRSIFEVMFPQYLKPFPASSVISFEDSSKIKQLTEVHHIPRGTALKAKSIHGVQSEFSSVQDVRLLPIAIKQLQFKAHPTAHMHLNQNATISLSFEVFNQKHALLKTEKIPIFLDAISNFPLQVLDSIFQKTTAFSIKSGQQTFDIANPFTLGGFQEQESILPIDQHTHQAYRLLMEYFCCPEKYSFLTLNLDFLQFLNASQSEFEVQMHFKLNLNDQAVLRNYAELSTANFKLFCTPVVNLFKKQAEPQKIDHKRMEYPLITDAHHPEYYQAYSILSMNMIREKSSQDQVLHPILPFFAMSHYHQEQVNFFYSLNESLQKNKRKELSYSVLSKHLEPHRTQSDFISIEMLCSNRDLPYESYNKEHNILTLNDSSLARRAVMLKRPNKPYYFEQNKQEQWRIISHLSLNTLSLMKGDAVAHLKELLELYNLPKSRENQIIIEAIQALDFELTQKLVNSQPYPLFVRGVKVKIGIQAEVFRGHSLYIFSQLLAQVFNLKVQMNSYVDVAVYDIQSQQELYQCVQNVGGKMLL</sequence>
<dbReference type="NCBIfam" id="TIGR03359">
    <property type="entry name" value="VI_chp_6"/>
    <property type="match status" value="1"/>
</dbReference>
<name>A0A4Q7ATZ4_9GAMM</name>
<dbReference type="Proteomes" id="UP000293483">
    <property type="component" value="Unassembled WGS sequence"/>
</dbReference>
<protein>
    <submittedName>
        <fullName evidence="1">Type VI secretion system baseplate subunit TssF</fullName>
    </submittedName>
</protein>
<dbReference type="PANTHER" id="PTHR35370">
    <property type="entry name" value="CYTOPLASMIC PROTEIN-RELATED-RELATED"/>
    <property type="match status" value="1"/>
</dbReference>
<dbReference type="AlphaFoldDB" id="A0A4Q7ATZ4"/>
<dbReference type="InterPro" id="IPR010272">
    <property type="entry name" value="T6SS_TssF"/>
</dbReference>
<comment type="caution">
    <text evidence="1">The sequence shown here is derived from an EMBL/GenBank/DDBJ whole genome shotgun (WGS) entry which is preliminary data.</text>
</comment>
<evidence type="ECO:0000313" key="1">
    <source>
        <dbReference type="EMBL" id="RZG66894.1"/>
    </source>
</evidence>
<reference evidence="1 2" key="1">
    <citation type="submission" date="2019-02" db="EMBL/GenBank/DDBJ databases">
        <title>The Batch Genome Submission of Acinetobacter spp. strains.</title>
        <authorList>
            <person name="Qin J."/>
            <person name="Hu Y."/>
            <person name="Ye H."/>
            <person name="Wei L."/>
            <person name="Feng Y."/>
            <person name="Zong Z."/>
        </authorList>
    </citation>
    <scope>NUCLEOTIDE SEQUENCE [LARGE SCALE GENOMIC DNA]</scope>
    <source>
        <strain evidence="1 2">WCHABo060081</strain>
    </source>
</reference>
<accession>A0A4Q7ATZ4</accession>
<dbReference type="Pfam" id="PF05947">
    <property type="entry name" value="T6SS_TssF"/>
    <property type="match status" value="1"/>
</dbReference>
<dbReference type="PIRSF" id="PIRSF028304">
    <property type="entry name" value="UCP028304"/>
    <property type="match status" value="1"/>
</dbReference>
<organism evidence="1 2">
    <name type="scientific">Acinetobacter bouvetii</name>
    <dbReference type="NCBI Taxonomy" id="202951"/>
    <lineage>
        <taxon>Bacteria</taxon>
        <taxon>Pseudomonadati</taxon>
        <taxon>Pseudomonadota</taxon>
        <taxon>Gammaproteobacteria</taxon>
        <taxon>Moraxellales</taxon>
        <taxon>Moraxellaceae</taxon>
        <taxon>Acinetobacter</taxon>
    </lineage>
</organism>